<dbReference type="InterPro" id="IPR032033">
    <property type="entry name" value="Cytochrome_P460"/>
</dbReference>
<feature type="domain" description="Cytochrome P460" evidence="2">
    <location>
        <begin position="47"/>
        <end position="178"/>
    </location>
</feature>
<dbReference type="Proteomes" id="UP000199459">
    <property type="component" value="Unassembled WGS sequence"/>
</dbReference>
<proteinExistence type="predicted"/>
<gene>
    <name evidence="3" type="ORF">SAMN05216325_103175</name>
</gene>
<evidence type="ECO:0000256" key="1">
    <source>
        <dbReference type="SAM" id="SignalP"/>
    </source>
</evidence>
<accession>A0A1H8BXU9</accession>
<dbReference type="InterPro" id="IPR038142">
    <property type="entry name" value="Cytochrome_P460_sp"/>
</dbReference>
<dbReference type="STRING" id="917.SAMN05216326_10435"/>
<dbReference type="EMBL" id="FOCP01000003">
    <property type="protein sequence ID" value="SEM87593.1"/>
    <property type="molecule type" value="Genomic_DNA"/>
</dbReference>
<evidence type="ECO:0000259" key="2">
    <source>
        <dbReference type="Pfam" id="PF16694"/>
    </source>
</evidence>
<reference evidence="3 4" key="1">
    <citation type="submission" date="2016-10" db="EMBL/GenBank/DDBJ databases">
        <authorList>
            <person name="de Groot N.N."/>
        </authorList>
    </citation>
    <scope>NUCLEOTIDE SEQUENCE [LARGE SCALE GENOMIC DNA]</scope>
    <source>
        <strain evidence="3 4">Nm22</strain>
    </source>
</reference>
<keyword evidence="1" id="KW-0732">Signal</keyword>
<feature type="chain" id="PRO_5011760533" evidence="1">
    <location>
        <begin position="30"/>
        <end position="189"/>
    </location>
</feature>
<name>A0A1H8BXU9_9PROT</name>
<dbReference type="OrthoDB" id="511546at2"/>
<dbReference type="AlphaFoldDB" id="A0A1H8BXU9"/>
<dbReference type="CDD" id="cd20751">
    <property type="entry name" value="cyt_P460_Ne-like"/>
    <property type="match status" value="1"/>
</dbReference>
<dbReference type="Gene3D" id="3.50.70.20">
    <property type="entry name" value="Cytochrome P460"/>
    <property type="match status" value="1"/>
</dbReference>
<organism evidence="3 4">
    <name type="scientific">Nitrosomonas marina</name>
    <dbReference type="NCBI Taxonomy" id="917"/>
    <lineage>
        <taxon>Bacteria</taxon>
        <taxon>Pseudomonadati</taxon>
        <taxon>Pseudomonadota</taxon>
        <taxon>Betaproteobacteria</taxon>
        <taxon>Nitrosomonadales</taxon>
        <taxon>Nitrosomonadaceae</taxon>
        <taxon>Nitrosomonas</taxon>
    </lineage>
</organism>
<dbReference type="RefSeq" id="WP_090628045.1">
    <property type="nucleotide sequence ID" value="NZ_FOCP01000003.1"/>
</dbReference>
<sequence>MSKFKKTIFCGIAPLLMAGMLSVTTQAVASGERLYGRFTQDNELYTPRNYREWVFIGSSVTPNDMNDGAAAFPEFHNVYIDPGSFEYWKKTGEFRNNTVIVKELVSIRGKESPSGNGYFPGEFNGIAAMVKSEKRYPDRPGNWAYFGFPEGARHGAIQEDSACSACHQEHAEQDQVYTQGYPVLRAAKP</sequence>
<dbReference type="Pfam" id="PF16694">
    <property type="entry name" value="Cytochrome_P460"/>
    <property type="match status" value="1"/>
</dbReference>
<evidence type="ECO:0000313" key="3">
    <source>
        <dbReference type="EMBL" id="SEM87593.1"/>
    </source>
</evidence>
<feature type="signal peptide" evidence="1">
    <location>
        <begin position="1"/>
        <end position="29"/>
    </location>
</feature>
<evidence type="ECO:0000313" key="4">
    <source>
        <dbReference type="Proteomes" id="UP000199459"/>
    </source>
</evidence>
<protein>
    <submittedName>
        <fullName evidence="3">Cytochrome P460</fullName>
    </submittedName>
</protein>